<keyword evidence="3" id="KW-0349">Heme</keyword>
<accession>A0ABS6BJY3</accession>
<name>A0ABS6BJY3_9SPHN</name>
<keyword evidence="2 3" id="KW-0408">Iron</keyword>
<dbReference type="PROSITE" id="PS51007">
    <property type="entry name" value="CYTC"/>
    <property type="match status" value="1"/>
</dbReference>
<dbReference type="Proteomes" id="UP000776276">
    <property type="component" value="Unassembled WGS sequence"/>
</dbReference>
<evidence type="ECO:0000313" key="7">
    <source>
        <dbReference type="Proteomes" id="UP000776276"/>
    </source>
</evidence>
<gene>
    <name evidence="6" type="ORF">KOF26_12035</name>
</gene>
<feature type="domain" description="Cytochrome c" evidence="5">
    <location>
        <begin position="38"/>
        <end position="117"/>
    </location>
</feature>
<evidence type="ECO:0000259" key="5">
    <source>
        <dbReference type="PROSITE" id="PS51007"/>
    </source>
</evidence>
<keyword evidence="1 3" id="KW-0479">Metal-binding</keyword>
<proteinExistence type="predicted"/>
<evidence type="ECO:0000256" key="4">
    <source>
        <dbReference type="SAM" id="SignalP"/>
    </source>
</evidence>
<keyword evidence="4" id="KW-0732">Signal</keyword>
<dbReference type="InterPro" id="IPR009056">
    <property type="entry name" value="Cyt_c-like_dom"/>
</dbReference>
<dbReference type="EMBL" id="JAHKRT010000006">
    <property type="protein sequence ID" value="MBU3078599.1"/>
    <property type="molecule type" value="Genomic_DNA"/>
</dbReference>
<organism evidence="6 7">
    <name type="scientific">Sphingomonas quercus</name>
    <dbReference type="NCBI Taxonomy" id="2842451"/>
    <lineage>
        <taxon>Bacteria</taxon>
        <taxon>Pseudomonadati</taxon>
        <taxon>Pseudomonadota</taxon>
        <taxon>Alphaproteobacteria</taxon>
        <taxon>Sphingomonadales</taxon>
        <taxon>Sphingomonadaceae</taxon>
        <taxon>Sphingomonas</taxon>
    </lineage>
</organism>
<comment type="caution">
    <text evidence="6">The sequence shown here is derived from an EMBL/GenBank/DDBJ whole genome shotgun (WGS) entry which is preliminary data.</text>
</comment>
<evidence type="ECO:0000256" key="2">
    <source>
        <dbReference type="ARBA" id="ARBA00023004"/>
    </source>
</evidence>
<evidence type="ECO:0000256" key="1">
    <source>
        <dbReference type="ARBA" id="ARBA00022723"/>
    </source>
</evidence>
<reference evidence="6 7" key="1">
    <citation type="submission" date="2021-06" db="EMBL/GenBank/DDBJ databases">
        <title>Sphingomonas sp. XMGL2, whole genome shotgun sequencing project.</title>
        <authorList>
            <person name="Zhao G."/>
            <person name="Shen L."/>
        </authorList>
    </citation>
    <scope>NUCLEOTIDE SEQUENCE [LARGE SCALE GENOMIC DNA]</scope>
    <source>
        <strain evidence="6 7">XMGL2</strain>
    </source>
</reference>
<dbReference type="Pfam" id="PF13442">
    <property type="entry name" value="Cytochrome_CBB3"/>
    <property type="match status" value="1"/>
</dbReference>
<sequence length="145" mass="14828">MNLPPRRRTWLAGLALAAIPALALAAPATVWDGAYSEAQAKRGEAQYTAHCASCHGDNLAGADVAPPLAGGGFLSNWSGQSAGDLFTRIKTTMPQDNPGSLGSAAVADVEAYILSKNGFPAGSTELPRDASLLGQTKIVPDRPGA</sequence>
<dbReference type="RefSeq" id="WP_216325104.1">
    <property type="nucleotide sequence ID" value="NZ_JAHKRT010000006.1"/>
</dbReference>
<evidence type="ECO:0000313" key="6">
    <source>
        <dbReference type="EMBL" id="MBU3078599.1"/>
    </source>
</evidence>
<feature type="signal peptide" evidence="4">
    <location>
        <begin position="1"/>
        <end position="25"/>
    </location>
</feature>
<keyword evidence="7" id="KW-1185">Reference proteome</keyword>
<evidence type="ECO:0000256" key="3">
    <source>
        <dbReference type="PROSITE-ProRule" id="PRU00433"/>
    </source>
</evidence>
<feature type="chain" id="PRO_5045678687" evidence="4">
    <location>
        <begin position="26"/>
        <end position="145"/>
    </location>
</feature>
<protein>
    <submittedName>
        <fullName evidence="6">Cytochrome c</fullName>
    </submittedName>
</protein>